<dbReference type="PANTHER" id="PTHR39600">
    <property type="entry name" value="PEPTIDASE INHIBITOR I78 FAMILY PROTEIN"/>
    <property type="match status" value="1"/>
</dbReference>
<protein>
    <recommendedName>
        <fullName evidence="3">Peptidase inhibitor I78 family protein</fullName>
    </recommendedName>
</protein>
<evidence type="ECO:0008006" key="3">
    <source>
        <dbReference type="Google" id="ProtNLM"/>
    </source>
</evidence>
<name>A0A2A4CPT7_9RHOB</name>
<proteinExistence type="predicted"/>
<dbReference type="Proteomes" id="UP000243507">
    <property type="component" value="Unassembled WGS sequence"/>
</dbReference>
<evidence type="ECO:0000313" key="2">
    <source>
        <dbReference type="Proteomes" id="UP000243507"/>
    </source>
</evidence>
<dbReference type="PROSITE" id="PS51257">
    <property type="entry name" value="PROKAR_LIPOPROTEIN"/>
    <property type="match status" value="1"/>
</dbReference>
<dbReference type="InterPro" id="IPR021719">
    <property type="entry name" value="Prot_inh_I78"/>
</dbReference>
<evidence type="ECO:0000313" key="1">
    <source>
        <dbReference type="EMBL" id="PCD78003.1"/>
    </source>
</evidence>
<dbReference type="Gene3D" id="3.30.10.10">
    <property type="entry name" value="Trypsin Inhibitor V, subunit A"/>
    <property type="match status" value="1"/>
</dbReference>
<comment type="caution">
    <text evidence="1">The sequence shown here is derived from an EMBL/GenBank/DDBJ whole genome shotgun (WGS) entry which is preliminary data.</text>
</comment>
<dbReference type="OrthoDB" id="8724542at2"/>
<sequence>MEHRLRLNRPLTLLALIFGAGSGCSLGQPAPVPPEPTPNPVLGSSCGAEDLQDLLGQPAERLATMKLAAPTRILRPGMAVTMDFVPERLNIVIGEDGLIEAVRCG</sequence>
<dbReference type="Pfam" id="PF11720">
    <property type="entry name" value="Inhibitor_I78"/>
    <property type="match status" value="1"/>
</dbReference>
<gene>
    <name evidence="1" type="ORF">CLN94_01450</name>
</gene>
<dbReference type="EMBL" id="NTJD01000001">
    <property type="protein sequence ID" value="PCD78003.1"/>
    <property type="molecule type" value="Genomic_DNA"/>
</dbReference>
<dbReference type="PANTHER" id="PTHR39600:SF1">
    <property type="entry name" value="PEPTIDASE INHIBITOR I78 FAMILY PROTEIN"/>
    <property type="match status" value="1"/>
</dbReference>
<organism evidence="1 2">
    <name type="scientific">Pseudothioclava arenosa</name>
    <dbReference type="NCBI Taxonomy" id="1795308"/>
    <lineage>
        <taxon>Bacteria</taxon>
        <taxon>Pseudomonadati</taxon>
        <taxon>Pseudomonadota</taxon>
        <taxon>Alphaproteobacteria</taxon>
        <taxon>Rhodobacterales</taxon>
        <taxon>Paracoccaceae</taxon>
        <taxon>Pseudothioclava</taxon>
    </lineage>
</organism>
<accession>A0A2A4CPT7</accession>
<keyword evidence="2" id="KW-1185">Reference proteome</keyword>
<reference evidence="1 2" key="1">
    <citation type="submission" date="2017-09" db="EMBL/GenBank/DDBJ databases">
        <title>A multilocus sequence analysis scheme for characterization of bacteria in the genus Thioclava.</title>
        <authorList>
            <person name="Liu Y."/>
            <person name="Shao Z."/>
        </authorList>
    </citation>
    <scope>NUCLEOTIDE SEQUENCE [LARGE SCALE GENOMIC DNA]</scope>
    <source>
        <strain evidence="1 2">CAU 1312</strain>
    </source>
</reference>
<dbReference type="AlphaFoldDB" id="A0A2A4CPT7"/>